<keyword evidence="1" id="KW-0472">Membrane</keyword>
<name>A0A0D0KW55_PSEVI</name>
<dbReference type="AlphaFoldDB" id="A0A0D0KW55"/>
<dbReference type="Proteomes" id="UP001343600">
    <property type="component" value="Unassembled WGS sequence"/>
</dbReference>
<dbReference type="Proteomes" id="UP000196842">
    <property type="component" value="Chromosome I"/>
</dbReference>
<evidence type="ECO:0000313" key="2">
    <source>
        <dbReference type="EMBL" id="MEE4040870.1"/>
    </source>
</evidence>
<organism evidence="3 4">
    <name type="scientific">Pseudomonas viridiflava</name>
    <name type="common">Phytomonas viridiflava</name>
    <dbReference type="NCBI Taxonomy" id="33069"/>
    <lineage>
        <taxon>Bacteria</taxon>
        <taxon>Pseudomonadati</taxon>
        <taxon>Pseudomonadota</taxon>
        <taxon>Gammaproteobacteria</taxon>
        <taxon>Pseudomonadales</taxon>
        <taxon>Pseudomonadaceae</taxon>
        <taxon>Pseudomonas</taxon>
    </lineage>
</organism>
<accession>A0A0D0KW55</accession>
<keyword evidence="5" id="KW-1185">Reference proteome</keyword>
<evidence type="ECO:0000313" key="5">
    <source>
        <dbReference type="Proteomes" id="UP001343600"/>
    </source>
</evidence>
<dbReference type="EMBL" id="JAZEIP010000017">
    <property type="protein sequence ID" value="MEE4040870.1"/>
    <property type="molecule type" value="Genomic_DNA"/>
</dbReference>
<dbReference type="RefSeq" id="WP_004888184.1">
    <property type="nucleotide sequence ID" value="NZ_CP074412.1"/>
</dbReference>
<proteinExistence type="predicted"/>
<reference evidence="3 4" key="1">
    <citation type="submission" date="2017-05" db="EMBL/GenBank/DDBJ databases">
        <authorList>
            <person name="Song R."/>
            <person name="Chenine A.L."/>
            <person name="Ruprecht R.M."/>
        </authorList>
    </citation>
    <scope>NUCLEOTIDE SEQUENCE [LARGE SCALE GENOMIC DNA]</scope>
    <source>
        <strain evidence="3 4">CFBP 1590</strain>
    </source>
</reference>
<feature type="transmembrane region" description="Helical" evidence="1">
    <location>
        <begin position="39"/>
        <end position="62"/>
    </location>
</feature>
<evidence type="ECO:0000256" key="1">
    <source>
        <dbReference type="SAM" id="Phobius"/>
    </source>
</evidence>
<dbReference type="KEGG" id="pvd:CFBP1590__1429"/>
<feature type="transmembrane region" description="Helical" evidence="1">
    <location>
        <begin position="68"/>
        <end position="90"/>
    </location>
</feature>
<protein>
    <submittedName>
        <fullName evidence="2">MFS transporter</fullName>
    </submittedName>
</protein>
<evidence type="ECO:0000313" key="3">
    <source>
        <dbReference type="EMBL" id="SMS09015.1"/>
    </source>
</evidence>
<dbReference type="GeneID" id="47763095"/>
<evidence type="ECO:0000313" key="4">
    <source>
        <dbReference type="Proteomes" id="UP000196842"/>
    </source>
</evidence>
<dbReference type="OrthoDB" id="6999086at2"/>
<gene>
    <name evidence="3" type="ORF">CFBP1590__1429</name>
    <name evidence="2" type="ORF">V2I87_12290</name>
</gene>
<feature type="transmembrane region" description="Helical" evidence="1">
    <location>
        <begin position="12"/>
        <end position="27"/>
    </location>
</feature>
<sequence length="109" mass="11747">MELLNGLVDRFEWLVAGLVGAIISGWWHKASLIDVRGWLVFLITGVACAVFLTGIASNYLGVDEPRNITGVGFLLGSFGGSLIAAINRALWAADIWKFLMELVKGRLGG</sequence>
<keyword evidence="1" id="KW-0812">Transmembrane</keyword>
<reference evidence="2 5" key="2">
    <citation type="submission" date="2024-01" db="EMBL/GenBank/DDBJ databases">
        <title>Characterization of Pseudomonas viridiflava in Georgia, USA.</title>
        <authorList>
            <person name="Zhao M."/>
            <person name="Dutta B."/>
        </authorList>
    </citation>
    <scope>NUCLEOTIDE SEQUENCE [LARGE SCALE GENOMIC DNA]</scope>
    <source>
        <strain evidence="2 5">21GA0539</strain>
    </source>
</reference>
<keyword evidence="1" id="KW-1133">Transmembrane helix</keyword>
<dbReference type="EMBL" id="LT855380">
    <property type="protein sequence ID" value="SMS09015.1"/>
    <property type="molecule type" value="Genomic_DNA"/>
</dbReference>